<dbReference type="PROSITE" id="PS00922">
    <property type="entry name" value="TRANSGLYCOSYLASE"/>
    <property type="match status" value="1"/>
</dbReference>
<dbReference type="EC" id="4.2.2.-" evidence="4"/>
<comment type="similarity">
    <text evidence="2">Belongs to the virb1 family.</text>
</comment>
<dbReference type="AlphaFoldDB" id="A0A2R8A8R0"/>
<evidence type="ECO:0000313" key="5">
    <source>
        <dbReference type="Proteomes" id="UP000244932"/>
    </source>
</evidence>
<reference evidence="4 5" key="1">
    <citation type="submission" date="2018-03" db="EMBL/GenBank/DDBJ databases">
        <authorList>
            <person name="Keele B.F."/>
        </authorList>
    </citation>
    <scope>NUCLEOTIDE SEQUENCE [LARGE SCALE GENOMIC DNA]</scope>
    <source>
        <strain evidence="4 5">CeCT 8812</strain>
    </source>
</reference>
<dbReference type="InterPro" id="IPR000189">
    <property type="entry name" value="Transglyc_AS"/>
</dbReference>
<evidence type="ECO:0000259" key="3">
    <source>
        <dbReference type="Pfam" id="PF01464"/>
    </source>
</evidence>
<organism evidence="4 5">
    <name type="scientific">Pontivivens insulae</name>
    <dbReference type="NCBI Taxonomy" id="1639689"/>
    <lineage>
        <taxon>Bacteria</taxon>
        <taxon>Pseudomonadati</taxon>
        <taxon>Pseudomonadota</taxon>
        <taxon>Alphaproteobacteria</taxon>
        <taxon>Rhodobacterales</taxon>
        <taxon>Paracoccaceae</taxon>
        <taxon>Pontivivens</taxon>
    </lineage>
</organism>
<dbReference type="Proteomes" id="UP000244932">
    <property type="component" value="Unassembled WGS sequence"/>
</dbReference>
<evidence type="ECO:0000256" key="2">
    <source>
        <dbReference type="ARBA" id="ARBA00009387"/>
    </source>
</evidence>
<gene>
    <name evidence="4" type="primary">slt_1</name>
    <name evidence="4" type="ORF">POI8812_00919</name>
</gene>
<protein>
    <submittedName>
        <fullName evidence="4">Soluble lytic murein transglycosylase</fullName>
        <ecNumber evidence="4">4.2.2.-</ecNumber>
    </submittedName>
</protein>
<dbReference type="EMBL" id="OMKW01000001">
    <property type="protein sequence ID" value="SPF28617.1"/>
    <property type="molecule type" value="Genomic_DNA"/>
</dbReference>
<accession>A0A2R8A8R0</accession>
<dbReference type="GO" id="GO:0000270">
    <property type="term" value="P:peptidoglycan metabolic process"/>
    <property type="evidence" value="ECO:0007669"/>
    <property type="project" value="InterPro"/>
</dbReference>
<evidence type="ECO:0000256" key="1">
    <source>
        <dbReference type="ARBA" id="ARBA00007734"/>
    </source>
</evidence>
<dbReference type="GO" id="GO:0008933">
    <property type="term" value="F:peptidoglycan lytic transglycosylase activity"/>
    <property type="evidence" value="ECO:0007669"/>
    <property type="project" value="InterPro"/>
</dbReference>
<dbReference type="CDD" id="cd00254">
    <property type="entry name" value="LT-like"/>
    <property type="match status" value="1"/>
</dbReference>
<proteinExistence type="inferred from homology"/>
<dbReference type="SUPFAM" id="SSF53955">
    <property type="entry name" value="Lysozyme-like"/>
    <property type="match status" value="1"/>
</dbReference>
<evidence type="ECO:0000313" key="4">
    <source>
        <dbReference type="EMBL" id="SPF28617.1"/>
    </source>
</evidence>
<dbReference type="GO" id="GO:0016020">
    <property type="term" value="C:membrane"/>
    <property type="evidence" value="ECO:0007669"/>
    <property type="project" value="InterPro"/>
</dbReference>
<keyword evidence="4" id="KW-0456">Lyase</keyword>
<dbReference type="PANTHER" id="PTHR37423">
    <property type="entry name" value="SOLUBLE LYTIC MUREIN TRANSGLYCOSYLASE-RELATED"/>
    <property type="match status" value="1"/>
</dbReference>
<dbReference type="InterPro" id="IPR023346">
    <property type="entry name" value="Lysozyme-like_dom_sf"/>
</dbReference>
<dbReference type="PANTHER" id="PTHR37423:SF2">
    <property type="entry name" value="MEMBRANE-BOUND LYTIC MUREIN TRANSGLYCOSYLASE C"/>
    <property type="match status" value="1"/>
</dbReference>
<name>A0A2R8A8R0_9RHOB</name>
<dbReference type="OrthoDB" id="9815002at2"/>
<keyword evidence="5" id="KW-1185">Reference proteome</keyword>
<dbReference type="Gene3D" id="1.10.530.10">
    <property type="match status" value="1"/>
</dbReference>
<sequence>MSAFRDLSRSYSVLFAPPAAALFFTIAILSAVIPAQVVAQTAPGLTFRSVNEELGRRPRGGVIDLFSQQGQARSTPDSNTADWFWGQISHRSGAADASRILDASQLARTHTPFNVRRSDVQTILTTYALPIRRAAEAQNVSAALIAAIIYVESRGRANAVSPVGAVGLMQLMPGTAADLGVADSSDPAQNIRGGTSYMDQLLALHSGDALLALASYNAGPGAVRRAGGVPNYAETRAYVPRVLAAWSVARGLCATPPQTARARCDFSATGTLLD</sequence>
<dbReference type="InterPro" id="IPR008258">
    <property type="entry name" value="Transglycosylase_SLT_dom_1"/>
</dbReference>
<dbReference type="Pfam" id="PF01464">
    <property type="entry name" value="SLT"/>
    <property type="match status" value="1"/>
</dbReference>
<feature type="domain" description="Transglycosylase SLT" evidence="3">
    <location>
        <begin position="131"/>
        <end position="231"/>
    </location>
</feature>
<comment type="similarity">
    <text evidence="1">Belongs to the transglycosylase Slt family.</text>
</comment>